<accession>A0A1H4QBY0</accession>
<feature type="compositionally biased region" description="Low complexity" evidence="6">
    <location>
        <begin position="357"/>
        <end position="374"/>
    </location>
</feature>
<dbReference type="Gene3D" id="1.10.10.10">
    <property type="entry name" value="Winged helix-like DNA-binding domain superfamily/Winged helix DNA-binding domain"/>
    <property type="match status" value="1"/>
</dbReference>
<gene>
    <name evidence="7" type="ORF">SAMN04489807_3059</name>
</gene>
<dbReference type="InterPro" id="IPR014284">
    <property type="entry name" value="RNA_pol_sigma-70_dom"/>
</dbReference>
<feature type="region of interest" description="Disordered" evidence="6">
    <location>
        <begin position="335"/>
        <end position="455"/>
    </location>
</feature>
<dbReference type="GO" id="GO:0003677">
    <property type="term" value="F:DNA binding"/>
    <property type="evidence" value="ECO:0007669"/>
    <property type="project" value="UniProtKB-KW"/>
</dbReference>
<keyword evidence="5" id="KW-0804">Transcription</keyword>
<evidence type="ECO:0000256" key="6">
    <source>
        <dbReference type="SAM" id="MobiDB-lite"/>
    </source>
</evidence>
<dbReference type="AlphaFoldDB" id="A0A1H4QBY0"/>
<dbReference type="GO" id="GO:0006352">
    <property type="term" value="P:DNA-templated transcription initiation"/>
    <property type="evidence" value="ECO:0007669"/>
    <property type="project" value="InterPro"/>
</dbReference>
<dbReference type="InterPro" id="IPR013325">
    <property type="entry name" value="RNA_pol_sigma_r2"/>
</dbReference>
<evidence type="ECO:0000256" key="1">
    <source>
        <dbReference type="ARBA" id="ARBA00010641"/>
    </source>
</evidence>
<evidence type="ECO:0000256" key="3">
    <source>
        <dbReference type="ARBA" id="ARBA00023082"/>
    </source>
</evidence>
<keyword evidence="3" id="KW-0731">Sigma factor</keyword>
<dbReference type="InterPro" id="IPR039425">
    <property type="entry name" value="RNA_pol_sigma-70-like"/>
</dbReference>
<dbReference type="InterPro" id="IPR036388">
    <property type="entry name" value="WH-like_DNA-bd_sf"/>
</dbReference>
<dbReference type="NCBIfam" id="TIGR02937">
    <property type="entry name" value="sigma70-ECF"/>
    <property type="match status" value="1"/>
</dbReference>
<evidence type="ECO:0000256" key="4">
    <source>
        <dbReference type="ARBA" id="ARBA00023125"/>
    </source>
</evidence>
<proteinExistence type="inferred from homology"/>
<keyword evidence="2" id="KW-0805">Transcription regulation</keyword>
<dbReference type="SUPFAM" id="SSF88659">
    <property type="entry name" value="Sigma3 and sigma4 domains of RNA polymerase sigma factors"/>
    <property type="match status" value="1"/>
</dbReference>
<dbReference type="PANTHER" id="PTHR43133">
    <property type="entry name" value="RNA POLYMERASE ECF-TYPE SIGMA FACTO"/>
    <property type="match status" value="1"/>
</dbReference>
<sequence>MVVQVGMRMSPPPPHDPDVLLDGLPDEPSDEQILAAVREGDIGDFALLWQRHVDAARRAAKAIEPATDPDDLVSEAFASILRVTKNGGGPRDVFRPYLFAVLRNTAVRWRRRGRTVSIEVLSERDLAPDVVDPIERMAEQSSVAAVFSTLSARHRTLLWYLEVEGMKPRDLAPLMGITPNAVSALAHRARESFRRAWLTAHIHDPSRPEECRWFCGRLVSQRDLPVSGDDERRFRDHLAECRGCQVVFAEIDTVTHRLRSILPVAVLGGAAADAYVRAPEQASAAIDPLLPHQGGPVSAHASASVPLSGVAVPAAAALVVAVAIVLVAGALNAPTTHTDGPSAPATRAQASDPVVQTDAVPTEATPPTDTVPTDSSREADSEQMDIGTRPPTAVPPASSDHRAIQSVAPSPIPVDEPAPAPPPTPDPAPVPIHSPSPMPSPGSESGPPSADTPPAFRVTQTISQDAFVPPLIEGFGRPGVLISALDEAGVVLTTTTVGDDGSFSLDISGDLLHHGMTVRVRVSDPESSETWNVVTMGPLTFAVPQSATTAGESGDGSERPADCAHLFAERGSWIEVVDLEGRSRMLRVPLAGGDGELVEVETGCSCVAARYVDPATGRAGITVLIGDVR</sequence>
<name>A0A1H4QBY0_9MICO</name>
<dbReference type="EMBL" id="FNSQ01000005">
    <property type="protein sequence ID" value="SEC17153.1"/>
    <property type="molecule type" value="Genomic_DNA"/>
</dbReference>
<dbReference type="OrthoDB" id="5056661at2"/>
<dbReference type="SUPFAM" id="SSF88946">
    <property type="entry name" value="Sigma2 domain of RNA polymerase sigma factors"/>
    <property type="match status" value="1"/>
</dbReference>
<dbReference type="Gene3D" id="1.10.1740.10">
    <property type="match status" value="1"/>
</dbReference>
<protein>
    <submittedName>
        <fullName evidence="7">RNA polymerase sigma factor, sigma-70 family</fullName>
    </submittedName>
</protein>
<organism evidence="7 8">
    <name type="scientific">Microbacterium hydrocarbonoxydans</name>
    <dbReference type="NCBI Taxonomy" id="273678"/>
    <lineage>
        <taxon>Bacteria</taxon>
        <taxon>Bacillati</taxon>
        <taxon>Actinomycetota</taxon>
        <taxon>Actinomycetes</taxon>
        <taxon>Micrococcales</taxon>
        <taxon>Microbacteriaceae</taxon>
        <taxon>Microbacterium</taxon>
    </lineage>
</organism>
<feature type="compositionally biased region" description="Pro residues" evidence="6">
    <location>
        <begin position="410"/>
        <end position="440"/>
    </location>
</feature>
<evidence type="ECO:0000256" key="2">
    <source>
        <dbReference type="ARBA" id="ARBA00023015"/>
    </source>
</evidence>
<dbReference type="Proteomes" id="UP000183750">
    <property type="component" value="Unassembled WGS sequence"/>
</dbReference>
<evidence type="ECO:0000256" key="5">
    <source>
        <dbReference type="ARBA" id="ARBA00023163"/>
    </source>
</evidence>
<reference evidence="8" key="1">
    <citation type="submission" date="2016-10" db="EMBL/GenBank/DDBJ databases">
        <authorList>
            <person name="Varghese N."/>
            <person name="Submissions S."/>
        </authorList>
    </citation>
    <scope>NUCLEOTIDE SEQUENCE [LARGE SCALE GENOMIC DNA]</scope>
    <source>
        <strain evidence="8">DSM 16089</strain>
    </source>
</reference>
<dbReference type="InterPro" id="IPR013324">
    <property type="entry name" value="RNA_pol_sigma_r3/r4-like"/>
</dbReference>
<evidence type="ECO:0000313" key="8">
    <source>
        <dbReference type="Proteomes" id="UP000183750"/>
    </source>
</evidence>
<dbReference type="PANTHER" id="PTHR43133:SF8">
    <property type="entry name" value="RNA POLYMERASE SIGMA FACTOR HI_1459-RELATED"/>
    <property type="match status" value="1"/>
</dbReference>
<evidence type="ECO:0000313" key="7">
    <source>
        <dbReference type="EMBL" id="SEC17153.1"/>
    </source>
</evidence>
<dbReference type="GO" id="GO:0016987">
    <property type="term" value="F:sigma factor activity"/>
    <property type="evidence" value="ECO:0007669"/>
    <property type="project" value="UniProtKB-KW"/>
</dbReference>
<comment type="similarity">
    <text evidence="1">Belongs to the sigma-70 factor family. ECF subfamily.</text>
</comment>
<keyword evidence="4" id="KW-0238">DNA-binding</keyword>
<keyword evidence="8" id="KW-1185">Reference proteome</keyword>